<keyword evidence="3" id="KW-1185">Reference proteome</keyword>
<comment type="caution">
    <text evidence="2">The sequence shown here is derived from an EMBL/GenBank/DDBJ whole genome shotgun (WGS) entry which is preliminary data.</text>
</comment>
<dbReference type="EMBL" id="JAGSXJ010000014">
    <property type="protein sequence ID" value="KAH6685680.1"/>
    <property type="molecule type" value="Genomic_DNA"/>
</dbReference>
<name>A0A9P9A9W3_9PEZI</name>
<dbReference type="PANTHER" id="PTHR24148:SF64">
    <property type="entry name" value="HETEROKARYON INCOMPATIBILITY DOMAIN-CONTAINING PROTEIN"/>
    <property type="match status" value="1"/>
</dbReference>
<evidence type="ECO:0000313" key="3">
    <source>
        <dbReference type="Proteomes" id="UP000770015"/>
    </source>
</evidence>
<feature type="domain" description="Heterokaryon incompatibility" evidence="1">
    <location>
        <begin position="46"/>
        <end position="205"/>
    </location>
</feature>
<protein>
    <submittedName>
        <fullName evidence="2">Heterokaryon incompatibility protein-domain-containing protein</fullName>
    </submittedName>
</protein>
<reference evidence="2" key="1">
    <citation type="journal article" date="2021" name="Nat. Commun.">
        <title>Genetic determinants of endophytism in the Arabidopsis root mycobiome.</title>
        <authorList>
            <person name="Mesny F."/>
            <person name="Miyauchi S."/>
            <person name="Thiergart T."/>
            <person name="Pickel B."/>
            <person name="Atanasova L."/>
            <person name="Karlsson M."/>
            <person name="Huettel B."/>
            <person name="Barry K.W."/>
            <person name="Haridas S."/>
            <person name="Chen C."/>
            <person name="Bauer D."/>
            <person name="Andreopoulos W."/>
            <person name="Pangilinan J."/>
            <person name="LaButti K."/>
            <person name="Riley R."/>
            <person name="Lipzen A."/>
            <person name="Clum A."/>
            <person name="Drula E."/>
            <person name="Henrissat B."/>
            <person name="Kohler A."/>
            <person name="Grigoriev I.V."/>
            <person name="Martin F.M."/>
            <person name="Hacquard S."/>
        </authorList>
    </citation>
    <scope>NUCLEOTIDE SEQUENCE</scope>
    <source>
        <strain evidence="2">MPI-SDFR-AT-0117</strain>
    </source>
</reference>
<accession>A0A9P9A9W3</accession>
<dbReference type="Proteomes" id="UP000770015">
    <property type="component" value="Unassembled WGS sequence"/>
</dbReference>
<dbReference type="PANTHER" id="PTHR24148">
    <property type="entry name" value="ANKYRIN REPEAT DOMAIN-CONTAINING PROTEIN 39 HOMOLOG-RELATED"/>
    <property type="match status" value="1"/>
</dbReference>
<dbReference type="InterPro" id="IPR052895">
    <property type="entry name" value="HetReg/Transcr_Mod"/>
</dbReference>
<organism evidence="2 3">
    <name type="scientific">Plectosphaerella plurivora</name>
    <dbReference type="NCBI Taxonomy" id="936078"/>
    <lineage>
        <taxon>Eukaryota</taxon>
        <taxon>Fungi</taxon>
        <taxon>Dikarya</taxon>
        <taxon>Ascomycota</taxon>
        <taxon>Pezizomycotina</taxon>
        <taxon>Sordariomycetes</taxon>
        <taxon>Hypocreomycetidae</taxon>
        <taxon>Glomerellales</taxon>
        <taxon>Plectosphaerellaceae</taxon>
        <taxon>Plectosphaerella</taxon>
    </lineage>
</organism>
<dbReference type="Pfam" id="PF26639">
    <property type="entry name" value="Het-6_barrel"/>
    <property type="match status" value="1"/>
</dbReference>
<evidence type="ECO:0000313" key="2">
    <source>
        <dbReference type="EMBL" id="KAH6685680.1"/>
    </source>
</evidence>
<dbReference type="OrthoDB" id="2504919at2759"/>
<evidence type="ECO:0000259" key="1">
    <source>
        <dbReference type="Pfam" id="PF06985"/>
    </source>
</evidence>
<proteinExistence type="predicted"/>
<dbReference type="InterPro" id="IPR010730">
    <property type="entry name" value="HET"/>
</dbReference>
<dbReference type="Pfam" id="PF06985">
    <property type="entry name" value="HET"/>
    <property type="match status" value="1"/>
</dbReference>
<dbReference type="AlphaFoldDB" id="A0A9P9A9W3"/>
<sequence>MGKIGAFYSYEPIQHDQLRLIKFDHIGDRTAAVLQTFPLEGPTPPYYALSYSWLTESAATGATIEGNHVLGTDRGYLPVLDTVTGFLRNLVSKEKNAETDYTWWWIDSLCINLKDMEERSHQVQLMGQIYNNAHSVIIWLGEEGSQTDRAVDFIQLLSKHIRQRIRSPVAEIRHIFQHPRYQSHWDAMASFFQRRWWSRTWTLQEHAMNDNVSFWWGLRSFSLFEVEGALMGADQCTSIPFKGTTAFRHGFNRGRVQTLYKERQIEANKHQMSLVALAAYSSCFEATDDRDRLYGIKGLATDTSFLDVDYTWSVEETYIRFTKAFIDHYKSLDVICFASIYSALPGSALPSWVPDWRARIDTLSVPLMVSQSAKTHIGNLRASSVASVEKPDGPPLLCYAASRDSAAVYTFRDSKLVARGFVVDVVDGLAASKNAELVQSSAQLNLTEDASERTTTSNNVIRKVCKSLVLDRKDRFLRFAMPTDEFFRDFAWLCGQLIIETPSPVLKEFQEWYNNTKSLLFHGRSFESILRDSLEVLDIASAGLSPNQDEYIFDSFYGRFYDVVVRMSLCRLIVTRNGHIGLTSEKARKGDLIVVLFGCSVPILLRRSDEAAEESYVSVGECFLDGFMDGRGLDRNGYVEKDFCIA</sequence>
<gene>
    <name evidence="2" type="ORF">F5X68DRAFT_170472</name>
</gene>